<gene>
    <name evidence="2" type="ORF">ELS20_10460</name>
</gene>
<feature type="region of interest" description="Disordered" evidence="1">
    <location>
        <begin position="30"/>
        <end position="58"/>
    </location>
</feature>
<dbReference type="EMBL" id="RZIG01000002">
    <property type="protein sequence ID" value="RYJ11605.1"/>
    <property type="molecule type" value="Genomic_DNA"/>
</dbReference>
<accession>A0A482TH06</accession>
<protein>
    <submittedName>
        <fullName evidence="2">Phosphate ABC transporter substrate-binding protein</fullName>
    </submittedName>
</protein>
<sequence length="58" mass="5697">MAHDPDGLSEFVSRRKFIATTGATSIAAIAGCSSGSGDSESDGGAGESADTEAVSTEM</sequence>
<reference evidence="2 3" key="1">
    <citation type="submission" date="2018-12" db="EMBL/GenBank/DDBJ databases">
        <title>Draft genome sequence of Haloarcula hispinica strain 18.1, an halophilic archaeon isolated from Chott El Jerid of Southern Tunisia.</title>
        <authorList>
            <person name="Najjari A."/>
            <person name="Ben Dhia O."/>
            <person name="Ferjani R."/>
            <person name="Mahjoubi M."/>
            <person name="Sghaier H."/>
            <person name="Elshahed M."/>
            <person name="Ouzari H.I."/>
            <person name="Cherid A."/>
            <person name="Youssef N."/>
        </authorList>
    </citation>
    <scope>NUCLEOTIDE SEQUENCE [LARGE SCALE GENOMIC DNA]</scope>
    <source>
        <strain evidence="2 3">18.1</strain>
    </source>
</reference>
<organism evidence="2 3">
    <name type="scientific">Haloarcula hispanica</name>
    <dbReference type="NCBI Taxonomy" id="51589"/>
    <lineage>
        <taxon>Archaea</taxon>
        <taxon>Methanobacteriati</taxon>
        <taxon>Methanobacteriota</taxon>
        <taxon>Stenosarchaea group</taxon>
        <taxon>Halobacteria</taxon>
        <taxon>Halobacteriales</taxon>
        <taxon>Haloarculaceae</taxon>
        <taxon>Haloarcula</taxon>
    </lineage>
</organism>
<dbReference type="Proteomes" id="UP000293535">
    <property type="component" value="Unassembled WGS sequence"/>
</dbReference>
<evidence type="ECO:0000313" key="3">
    <source>
        <dbReference type="Proteomes" id="UP000293535"/>
    </source>
</evidence>
<feature type="non-terminal residue" evidence="2">
    <location>
        <position position="58"/>
    </location>
</feature>
<dbReference type="AlphaFoldDB" id="A0A482TH06"/>
<evidence type="ECO:0000256" key="1">
    <source>
        <dbReference type="SAM" id="MobiDB-lite"/>
    </source>
</evidence>
<evidence type="ECO:0000313" key="2">
    <source>
        <dbReference type="EMBL" id="RYJ11605.1"/>
    </source>
</evidence>
<comment type="caution">
    <text evidence="2">The sequence shown here is derived from an EMBL/GenBank/DDBJ whole genome shotgun (WGS) entry which is preliminary data.</text>
</comment>
<name>A0A482TH06_HALHI</name>
<proteinExistence type="predicted"/>